<accession>A0A699Y9G1</accession>
<evidence type="ECO:0000313" key="2">
    <source>
        <dbReference type="EMBL" id="GFH06837.1"/>
    </source>
</evidence>
<sequence length="71" mass="7955">MEVLEERLAALSAQKEAAAADLRLCKAQAAALRQDLAREREEMEMMEERLSSANAAEEDMLADMRAIKCRT</sequence>
<evidence type="ECO:0000256" key="1">
    <source>
        <dbReference type="SAM" id="Coils"/>
    </source>
</evidence>
<protein>
    <submittedName>
        <fullName evidence="2">Uncharacterized protein</fullName>
    </submittedName>
</protein>
<name>A0A699Y9G1_HAELA</name>
<feature type="coiled-coil region" evidence="1">
    <location>
        <begin position="1"/>
        <end position="56"/>
    </location>
</feature>
<dbReference type="Proteomes" id="UP000485058">
    <property type="component" value="Unassembled WGS sequence"/>
</dbReference>
<proteinExistence type="predicted"/>
<keyword evidence="1" id="KW-0175">Coiled coil</keyword>
<gene>
    <name evidence="2" type="ORF">HaLaN_01541</name>
</gene>
<comment type="caution">
    <text evidence="2">The sequence shown here is derived from an EMBL/GenBank/DDBJ whole genome shotgun (WGS) entry which is preliminary data.</text>
</comment>
<evidence type="ECO:0000313" key="3">
    <source>
        <dbReference type="Proteomes" id="UP000485058"/>
    </source>
</evidence>
<organism evidence="2 3">
    <name type="scientific">Haematococcus lacustris</name>
    <name type="common">Green alga</name>
    <name type="synonym">Haematococcus pluvialis</name>
    <dbReference type="NCBI Taxonomy" id="44745"/>
    <lineage>
        <taxon>Eukaryota</taxon>
        <taxon>Viridiplantae</taxon>
        <taxon>Chlorophyta</taxon>
        <taxon>core chlorophytes</taxon>
        <taxon>Chlorophyceae</taxon>
        <taxon>CS clade</taxon>
        <taxon>Chlamydomonadales</taxon>
        <taxon>Haematococcaceae</taxon>
        <taxon>Haematococcus</taxon>
    </lineage>
</organism>
<reference evidence="2 3" key="1">
    <citation type="submission" date="2020-02" db="EMBL/GenBank/DDBJ databases">
        <title>Draft genome sequence of Haematococcus lacustris strain NIES-144.</title>
        <authorList>
            <person name="Morimoto D."/>
            <person name="Nakagawa S."/>
            <person name="Yoshida T."/>
            <person name="Sawayama S."/>
        </authorList>
    </citation>
    <scope>NUCLEOTIDE SEQUENCE [LARGE SCALE GENOMIC DNA]</scope>
    <source>
        <strain evidence="2 3">NIES-144</strain>
    </source>
</reference>
<keyword evidence="3" id="KW-1185">Reference proteome</keyword>
<dbReference type="AlphaFoldDB" id="A0A699Y9G1"/>
<dbReference type="EMBL" id="BLLF01000059">
    <property type="protein sequence ID" value="GFH06837.1"/>
    <property type="molecule type" value="Genomic_DNA"/>
</dbReference>